<dbReference type="InParanoid" id="A0A024GT55"/>
<proteinExistence type="predicted"/>
<dbReference type="EMBL" id="CAIX01000307">
    <property type="protein sequence ID" value="CCI49530.1"/>
    <property type="molecule type" value="Genomic_DNA"/>
</dbReference>
<evidence type="ECO:0000313" key="1">
    <source>
        <dbReference type="EMBL" id="CCI49530.1"/>
    </source>
</evidence>
<gene>
    <name evidence="1" type="ORF">BN9_108680</name>
</gene>
<organism evidence="1 2">
    <name type="scientific">Albugo candida</name>
    <dbReference type="NCBI Taxonomy" id="65357"/>
    <lineage>
        <taxon>Eukaryota</taxon>
        <taxon>Sar</taxon>
        <taxon>Stramenopiles</taxon>
        <taxon>Oomycota</taxon>
        <taxon>Peronosporomycetes</taxon>
        <taxon>Albuginales</taxon>
        <taxon>Albuginaceae</taxon>
        <taxon>Albugo</taxon>
    </lineage>
</organism>
<keyword evidence="2" id="KW-1185">Reference proteome</keyword>
<reference evidence="1 2" key="1">
    <citation type="submission" date="2012-05" db="EMBL/GenBank/DDBJ databases">
        <title>Recombination and specialization in a pathogen metapopulation.</title>
        <authorList>
            <person name="Gardiner A."/>
            <person name="Kemen E."/>
            <person name="Schultz-Larsen T."/>
            <person name="MacLean D."/>
            <person name="Van Oosterhout C."/>
            <person name="Jones J.D.G."/>
        </authorList>
    </citation>
    <scope>NUCLEOTIDE SEQUENCE [LARGE SCALE GENOMIC DNA]</scope>
    <source>
        <strain evidence="1 2">Ac Nc2</strain>
    </source>
</reference>
<name>A0A024GT55_9STRA</name>
<accession>A0A024GT55</accession>
<evidence type="ECO:0000313" key="2">
    <source>
        <dbReference type="Proteomes" id="UP000053237"/>
    </source>
</evidence>
<dbReference type="Proteomes" id="UP000053237">
    <property type="component" value="Unassembled WGS sequence"/>
</dbReference>
<protein>
    <submittedName>
        <fullName evidence="1">Uncharacterized protein</fullName>
    </submittedName>
</protein>
<dbReference type="AlphaFoldDB" id="A0A024GT55"/>
<comment type="caution">
    <text evidence="1">The sequence shown here is derived from an EMBL/GenBank/DDBJ whole genome shotgun (WGS) entry which is preliminary data.</text>
</comment>
<sequence length="115" mass="13027">MALSKRTDFLKIDQCQSTRYDKFSYMQLQKEQINLITIDVHLTITRKTTSALRGFWFSKSPISRYTITQMRSVTLIKCCACTVEYIKSSASSTTIPIHSGRGNSGNGRCKSCMIV</sequence>